<dbReference type="InterPro" id="IPR027477">
    <property type="entry name" value="Succ_DH/fumarate_Rdtase_cat_sf"/>
</dbReference>
<name>A0A2T0LWZ9_9PSEU</name>
<dbReference type="SUPFAM" id="SSF56425">
    <property type="entry name" value="Succinate dehydrogenase/fumarate reductase flavoprotein, catalytic domain"/>
    <property type="match status" value="1"/>
</dbReference>
<evidence type="ECO:0000259" key="14">
    <source>
        <dbReference type="Pfam" id="PF00890"/>
    </source>
</evidence>
<dbReference type="Gene3D" id="3.50.50.60">
    <property type="entry name" value="FAD/NAD(P)-binding domain"/>
    <property type="match status" value="1"/>
</dbReference>
<dbReference type="PANTHER" id="PTHR42716">
    <property type="entry name" value="L-ASPARTATE OXIDASE"/>
    <property type="match status" value="1"/>
</dbReference>
<dbReference type="InterPro" id="IPR003953">
    <property type="entry name" value="FAD-dep_OxRdtase_2_FAD-bd"/>
</dbReference>
<dbReference type="NCBIfam" id="NF005867">
    <property type="entry name" value="PRK07804.1"/>
    <property type="match status" value="1"/>
</dbReference>
<dbReference type="InterPro" id="IPR037099">
    <property type="entry name" value="Fum_R/Succ_DH_flav-like_C_sf"/>
</dbReference>
<dbReference type="SUPFAM" id="SSF46977">
    <property type="entry name" value="Succinate dehydrogenase/fumarate reductase flavoprotein C-terminal domain"/>
    <property type="match status" value="1"/>
</dbReference>
<evidence type="ECO:0000256" key="2">
    <source>
        <dbReference type="ARBA" id="ARBA00004950"/>
    </source>
</evidence>
<evidence type="ECO:0000256" key="5">
    <source>
        <dbReference type="ARBA" id="ARBA00021901"/>
    </source>
</evidence>
<comment type="catalytic activity">
    <reaction evidence="11">
        <text>L-aspartate + O2 = iminosuccinate + H2O2</text>
        <dbReference type="Rhea" id="RHEA:25876"/>
        <dbReference type="ChEBI" id="CHEBI:15379"/>
        <dbReference type="ChEBI" id="CHEBI:16240"/>
        <dbReference type="ChEBI" id="CHEBI:29991"/>
        <dbReference type="ChEBI" id="CHEBI:77875"/>
        <dbReference type="EC" id="1.4.3.16"/>
    </reaction>
    <physiologicalReaction direction="left-to-right" evidence="11">
        <dbReference type="Rhea" id="RHEA:25877"/>
    </physiologicalReaction>
</comment>
<evidence type="ECO:0000256" key="3">
    <source>
        <dbReference type="ARBA" id="ARBA00008562"/>
    </source>
</evidence>
<evidence type="ECO:0000256" key="6">
    <source>
        <dbReference type="ARBA" id="ARBA00022630"/>
    </source>
</evidence>
<keyword evidence="17" id="KW-1185">Reference proteome</keyword>
<comment type="pathway">
    <text evidence="2 13">Cofactor biosynthesis; NAD(+) biosynthesis; iminoaspartate from L-aspartate (oxidase route): step 1/1.</text>
</comment>
<keyword evidence="6 13" id="KW-0285">Flavoprotein</keyword>
<dbReference type="EMBL" id="PVNH01000004">
    <property type="protein sequence ID" value="PRX48551.1"/>
    <property type="molecule type" value="Genomic_DNA"/>
</dbReference>
<dbReference type="InterPro" id="IPR005288">
    <property type="entry name" value="NadB"/>
</dbReference>
<feature type="domain" description="FAD-dependent oxidoreductase 2 FAD-binding" evidence="14">
    <location>
        <begin position="22"/>
        <end position="403"/>
    </location>
</feature>
<accession>A0A2T0LWZ9</accession>
<reference evidence="16 17" key="1">
    <citation type="submission" date="2018-03" db="EMBL/GenBank/DDBJ databases">
        <title>Genomic Encyclopedia of Type Strains, Phase III (KMG-III): the genomes of soil and plant-associated and newly described type strains.</title>
        <authorList>
            <person name="Whitman W."/>
        </authorList>
    </citation>
    <scope>NUCLEOTIDE SEQUENCE [LARGE SCALE GENOMIC DNA]</scope>
    <source>
        <strain evidence="16 17">CGMCC 4.7125</strain>
    </source>
</reference>
<dbReference type="PANTHER" id="PTHR42716:SF2">
    <property type="entry name" value="L-ASPARTATE OXIDASE, CHLOROPLASTIC"/>
    <property type="match status" value="1"/>
</dbReference>
<protein>
    <recommendedName>
        <fullName evidence="5 12">L-aspartate oxidase</fullName>
        <ecNumber evidence="4 12">1.4.3.16</ecNumber>
    </recommendedName>
</protein>
<dbReference type="UniPathway" id="UPA00253">
    <property type="reaction ID" value="UER00326"/>
</dbReference>
<dbReference type="Gene3D" id="3.90.700.10">
    <property type="entry name" value="Succinate dehydrogenase/fumarate reductase flavoprotein, catalytic domain"/>
    <property type="match status" value="1"/>
</dbReference>
<dbReference type="GO" id="GO:0008734">
    <property type="term" value="F:L-aspartate oxidase activity"/>
    <property type="evidence" value="ECO:0007669"/>
    <property type="project" value="UniProtKB-UniRule"/>
</dbReference>
<evidence type="ECO:0000256" key="7">
    <source>
        <dbReference type="ARBA" id="ARBA00022642"/>
    </source>
</evidence>
<proteinExistence type="inferred from homology"/>
<evidence type="ECO:0000259" key="15">
    <source>
        <dbReference type="Pfam" id="PF02910"/>
    </source>
</evidence>
<dbReference type="FunFam" id="3.90.700.10:FF:000002">
    <property type="entry name" value="L-aspartate oxidase"/>
    <property type="match status" value="1"/>
</dbReference>
<dbReference type="RefSeq" id="WP_106178623.1">
    <property type="nucleotide sequence ID" value="NZ_PVNH01000004.1"/>
</dbReference>
<dbReference type="GO" id="GO:0033765">
    <property type="term" value="F:steroid dehydrogenase activity, acting on the CH-CH group of donors"/>
    <property type="evidence" value="ECO:0007669"/>
    <property type="project" value="UniProtKB-ARBA"/>
</dbReference>
<dbReference type="OrthoDB" id="9805351at2"/>
<keyword evidence="9 13" id="KW-0560">Oxidoreductase</keyword>
<dbReference type="Pfam" id="PF00890">
    <property type="entry name" value="FAD_binding_2"/>
    <property type="match status" value="1"/>
</dbReference>
<evidence type="ECO:0000256" key="11">
    <source>
        <dbReference type="ARBA" id="ARBA00048305"/>
    </source>
</evidence>
<dbReference type="EC" id="1.4.3.16" evidence="4 12"/>
<dbReference type="GO" id="GO:0005737">
    <property type="term" value="C:cytoplasm"/>
    <property type="evidence" value="ECO:0007669"/>
    <property type="project" value="UniProtKB-SubCell"/>
</dbReference>
<dbReference type="AlphaFoldDB" id="A0A2T0LWZ9"/>
<dbReference type="Proteomes" id="UP000238362">
    <property type="component" value="Unassembled WGS sequence"/>
</dbReference>
<evidence type="ECO:0000256" key="13">
    <source>
        <dbReference type="RuleBase" id="RU362049"/>
    </source>
</evidence>
<evidence type="ECO:0000313" key="16">
    <source>
        <dbReference type="EMBL" id="PRX48551.1"/>
    </source>
</evidence>
<dbReference type="NCBIfam" id="TIGR00551">
    <property type="entry name" value="nadB"/>
    <property type="match status" value="1"/>
</dbReference>
<dbReference type="GO" id="GO:0034628">
    <property type="term" value="P:'de novo' NAD+ biosynthetic process from L-aspartate"/>
    <property type="evidence" value="ECO:0007669"/>
    <property type="project" value="TreeGrafter"/>
</dbReference>
<comment type="caution">
    <text evidence="16">The sequence shown here is derived from an EMBL/GenBank/DDBJ whole genome shotgun (WGS) entry which is preliminary data.</text>
</comment>
<keyword evidence="7 13" id="KW-0662">Pyridine nucleotide biosynthesis</keyword>
<organism evidence="16 17">
    <name type="scientific">Prauserella shujinwangii</name>
    <dbReference type="NCBI Taxonomy" id="1453103"/>
    <lineage>
        <taxon>Bacteria</taxon>
        <taxon>Bacillati</taxon>
        <taxon>Actinomycetota</taxon>
        <taxon>Actinomycetes</taxon>
        <taxon>Pseudonocardiales</taxon>
        <taxon>Pseudonocardiaceae</taxon>
        <taxon>Prauserella</taxon>
    </lineage>
</organism>
<dbReference type="PRINTS" id="PR00368">
    <property type="entry name" value="FADPNR"/>
</dbReference>
<dbReference type="InterPro" id="IPR036188">
    <property type="entry name" value="FAD/NAD-bd_sf"/>
</dbReference>
<evidence type="ECO:0000256" key="12">
    <source>
        <dbReference type="NCBIfam" id="TIGR00551"/>
    </source>
</evidence>
<evidence type="ECO:0000256" key="9">
    <source>
        <dbReference type="ARBA" id="ARBA00023002"/>
    </source>
</evidence>
<comment type="similarity">
    <text evidence="3 13">Belongs to the FAD-dependent oxidoreductase 2 family. NadB subfamily.</text>
</comment>
<evidence type="ECO:0000256" key="10">
    <source>
        <dbReference type="ARBA" id="ARBA00029426"/>
    </source>
</evidence>
<dbReference type="InterPro" id="IPR015939">
    <property type="entry name" value="Fum_Rdtase/Succ_DH_flav-like_C"/>
</dbReference>
<evidence type="ECO:0000256" key="1">
    <source>
        <dbReference type="ARBA" id="ARBA00001974"/>
    </source>
</evidence>
<evidence type="ECO:0000256" key="8">
    <source>
        <dbReference type="ARBA" id="ARBA00022827"/>
    </source>
</evidence>
<evidence type="ECO:0000256" key="4">
    <source>
        <dbReference type="ARBA" id="ARBA00012173"/>
    </source>
</evidence>
<dbReference type="PRINTS" id="PR00411">
    <property type="entry name" value="PNDRDTASEI"/>
</dbReference>
<comment type="subcellular location">
    <subcellularLocation>
        <location evidence="13">Cytoplasm</location>
    </subcellularLocation>
</comment>
<keyword evidence="8 13" id="KW-0274">FAD</keyword>
<comment type="cofactor">
    <cofactor evidence="1 13">
        <name>FAD</name>
        <dbReference type="ChEBI" id="CHEBI:57692"/>
    </cofactor>
</comment>
<comment type="function">
    <text evidence="10">Catalyzes the oxidation of L-aspartate to iminoaspartate, the first step in the de novo biosynthesis of NAD(+).</text>
</comment>
<sequence length="551" mass="55563">MSPVLPSGAKTTQAPQWEARADLVVLGTGVAGLTAALRARELGLRVLVVTKAGVGDGNTRWAQGGVAVVLDGDHDEGDSVAAHAEDTVTAGAGLCDVAAVRGIVAGGPAAVARLRRRGARFDVSGPGTAGLARTREGGHSAFRVIHAGGDATGAEVERALVAAATGHGLPVLERHIAVDALRTPLGEVAGVTVLAPDGVPGVLRARAVLVATGGLGQLYQATSNPEVATGDGLALALRAGAVAADVEFVQFHPTVLYTPGARGRCPLVTEAVRGEGAVLLDGAGAPVMRGVHPLGDLAPRDVVSAAITRRLAEAPGGVDDHVFLDATGIPGFARRFPTVHAACAAVGVDPAREPIPVTPAAHFACGGIVTGTDGRTTVSGLYAAGEVARTGLHGANRLASNSLLEGLVLGERAAESVAADLAAGACADPRLGQPPESDVAPVAERDALQRVMSRYAAIGRDAEGLAVAGSVLDLSTTDSPLWTQEAVEDAALTLVAGALVAAAARRTESRGCHVRTDHPGRDDVRWRRSQLVRLSPSGQPVLAGPVLEAAS</sequence>
<dbReference type="Pfam" id="PF02910">
    <property type="entry name" value="Succ_DH_flav_C"/>
    <property type="match status" value="1"/>
</dbReference>
<feature type="domain" description="Fumarate reductase/succinate dehydrogenase flavoprotein-like C-terminal" evidence="15">
    <location>
        <begin position="445"/>
        <end position="535"/>
    </location>
</feature>
<dbReference type="Gene3D" id="1.20.58.100">
    <property type="entry name" value="Fumarate reductase/succinate dehydrogenase flavoprotein-like, C-terminal domain"/>
    <property type="match status" value="1"/>
</dbReference>
<evidence type="ECO:0000313" key="17">
    <source>
        <dbReference type="Proteomes" id="UP000238362"/>
    </source>
</evidence>
<dbReference type="SUPFAM" id="SSF51905">
    <property type="entry name" value="FAD/NAD(P)-binding domain"/>
    <property type="match status" value="1"/>
</dbReference>
<gene>
    <name evidence="16" type="ORF">B0I33_104368</name>
</gene>